<dbReference type="EMBL" id="JADINE010000027">
    <property type="protein sequence ID" value="MBO8407210.1"/>
    <property type="molecule type" value="Genomic_DNA"/>
</dbReference>
<dbReference type="Proteomes" id="UP000721442">
    <property type="component" value="Unassembled WGS sequence"/>
</dbReference>
<protein>
    <submittedName>
        <fullName evidence="1">Uncharacterized protein</fullName>
    </submittedName>
</protein>
<reference evidence="1" key="2">
    <citation type="journal article" date="2021" name="PeerJ">
        <title>Extensive microbial diversity within the chicken gut microbiome revealed by metagenomics and culture.</title>
        <authorList>
            <person name="Gilroy R."/>
            <person name="Ravi A."/>
            <person name="Getino M."/>
            <person name="Pursley I."/>
            <person name="Horton D.L."/>
            <person name="Alikhan N.F."/>
            <person name="Baker D."/>
            <person name="Gharbi K."/>
            <person name="Hall N."/>
            <person name="Watson M."/>
            <person name="Adriaenssens E.M."/>
            <person name="Foster-Nyarko E."/>
            <person name="Jarju S."/>
            <person name="Secka A."/>
            <person name="Antonio M."/>
            <person name="Oren A."/>
            <person name="Chaudhuri R.R."/>
            <person name="La Ragione R."/>
            <person name="Hildebrand F."/>
            <person name="Pallen M.J."/>
        </authorList>
    </citation>
    <scope>NUCLEOTIDE SEQUENCE</scope>
    <source>
        <strain evidence="1">B1-16210</strain>
    </source>
</reference>
<evidence type="ECO:0000313" key="2">
    <source>
        <dbReference type="Proteomes" id="UP000721442"/>
    </source>
</evidence>
<organism evidence="1 2">
    <name type="scientific">Candidatus Enterousia excrementavium</name>
    <dbReference type="NCBI Taxonomy" id="2840789"/>
    <lineage>
        <taxon>Bacteria</taxon>
        <taxon>Pseudomonadati</taxon>
        <taxon>Pseudomonadota</taxon>
        <taxon>Alphaproteobacteria</taxon>
        <taxon>Candidatus Enterousia</taxon>
    </lineage>
</organism>
<evidence type="ECO:0000313" key="1">
    <source>
        <dbReference type="EMBL" id="MBO8407210.1"/>
    </source>
</evidence>
<comment type="caution">
    <text evidence="1">The sequence shown here is derived from an EMBL/GenBank/DDBJ whole genome shotgun (WGS) entry which is preliminary data.</text>
</comment>
<gene>
    <name evidence="1" type="ORF">IAC77_01970</name>
</gene>
<accession>A0A940DEB4</accession>
<sequence>MKTKIIYISGNEVFDMADIRAAFDEVRNTLNLGPDTVMFGVPVDNDDAFENTSETTSTAPTTDFINDVPTPPVAQNVAQEIENTVTIPDETVQVDTPVKKTTTRRGRSKKIEIEETNVDAPLPQEPSADDAQKIIPILSVLGGKSEPDSDNAPVNTDIAEDDNVDTEEIQDIDINAEFGIAAADGTTDDTHAAIVDMITEDAPEAPIEKTLEQLLESMTPLREDSTEDIMSHMNEDFDDAADVTEEPSSSTPENDADATLEKLAAEFAENQDKISEPEKAETHSKIGKLKNILPFKKAKREETGIMGDLFGWAGIAANDDDFSIPGFFTKAASKK</sequence>
<reference evidence="1" key="1">
    <citation type="submission" date="2020-10" db="EMBL/GenBank/DDBJ databases">
        <authorList>
            <person name="Gilroy R."/>
        </authorList>
    </citation>
    <scope>NUCLEOTIDE SEQUENCE</scope>
    <source>
        <strain evidence="1">B1-16210</strain>
    </source>
</reference>
<dbReference type="AlphaFoldDB" id="A0A940DEB4"/>
<name>A0A940DEB4_9PROT</name>
<proteinExistence type="predicted"/>